<proteinExistence type="predicted"/>
<feature type="region of interest" description="Disordered" evidence="1">
    <location>
        <begin position="1"/>
        <end position="70"/>
    </location>
</feature>
<evidence type="ECO:0000256" key="1">
    <source>
        <dbReference type="SAM" id="MobiDB-lite"/>
    </source>
</evidence>
<dbReference type="AlphaFoldDB" id="A0AAX0UFE9"/>
<gene>
    <name evidence="2" type="ORF">CWD88_06975</name>
</gene>
<sequence length="70" mass="7458">PFLVLRPARGHRQATTPSRVHRAAAKKNASRAPCAREAKIAAKPPFKHTAPPAIHRRSAAAGPGRHGRNG</sequence>
<dbReference type="Proteomes" id="UP000231878">
    <property type="component" value="Unassembled WGS sequence"/>
</dbReference>
<dbReference type="EMBL" id="PHRB01000005">
    <property type="protein sequence ID" value="PJO66976.1"/>
    <property type="molecule type" value="Genomic_DNA"/>
</dbReference>
<feature type="compositionally biased region" description="Basic residues" evidence="1">
    <location>
        <begin position="19"/>
        <end position="29"/>
    </location>
</feature>
<comment type="caution">
    <text evidence="2">The sequence shown here is derived from an EMBL/GenBank/DDBJ whole genome shotgun (WGS) entry which is preliminary data.</text>
</comment>
<accession>A0AAX0UFE9</accession>
<name>A0AAX0UFE9_BURPE</name>
<organism evidence="2 3">
    <name type="scientific">Burkholderia pseudomallei</name>
    <name type="common">Pseudomonas pseudomallei</name>
    <dbReference type="NCBI Taxonomy" id="28450"/>
    <lineage>
        <taxon>Bacteria</taxon>
        <taxon>Pseudomonadati</taxon>
        <taxon>Pseudomonadota</taxon>
        <taxon>Betaproteobacteria</taxon>
        <taxon>Burkholderiales</taxon>
        <taxon>Burkholderiaceae</taxon>
        <taxon>Burkholderia</taxon>
        <taxon>pseudomallei group</taxon>
    </lineage>
</organism>
<protein>
    <submittedName>
        <fullName evidence="2">Uncharacterized protein</fullName>
    </submittedName>
</protein>
<reference evidence="2 3" key="1">
    <citation type="submission" date="2017-11" db="EMBL/GenBank/DDBJ databases">
        <title>Molecular characterization of Burkholderia pseudomallei and closely related isolates from Vietnam.</title>
        <authorList>
            <person name="Ustinov D.V."/>
            <person name="Antonov A.S."/>
            <person name="Avdusheva E.F."/>
            <person name="Shpak I.M."/>
            <person name="Zakharova I.B."/>
            <person name="Thi L.A."/>
            <person name="Teteryatnikova N."/>
            <person name="Lopasteyskaya Y.A."/>
            <person name="Kuzyutina J.A."/>
            <person name="Ngo T.N."/>
            <person name="Victorov D.V."/>
        </authorList>
    </citation>
    <scope>NUCLEOTIDE SEQUENCE [LARGE SCALE GENOMIC DNA]</scope>
    <source>
        <strain evidence="2 3">V1512</strain>
    </source>
</reference>
<feature type="non-terminal residue" evidence="2">
    <location>
        <position position="1"/>
    </location>
</feature>
<evidence type="ECO:0000313" key="2">
    <source>
        <dbReference type="EMBL" id="PJO66976.1"/>
    </source>
</evidence>
<dbReference type="RefSeq" id="WP_100565909.1">
    <property type="nucleotide sequence ID" value="NZ_PHRB01000005.1"/>
</dbReference>
<evidence type="ECO:0000313" key="3">
    <source>
        <dbReference type="Proteomes" id="UP000231878"/>
    </source>
</evidence>